<evidence type="ECO:0000256" key="14">
    <source>
        <dbReference type="ARBA" id="ARBA00023008"/>
    </source>
</evidence>
<protein>
    <recommendedName>
        <fullName evidence="4 18">Cytochrome c oxidase subunit 2</fullName>
    </recommendedName>
</protein>
<name>A0A172DYV6_9HEMI</name>
<feature type="transmembrane region" description="Helical" evidence="19">
    <location>
        <begin position="63"/>
        <end position="85"/>
    </location>
</feature>
<organism evidence="22">
    <name type="scientific">Libiocoris heissi</name>
    <dbReference type="NCBI Taxonomy" id="1176477"/>
    <lineage>
        <taxon>Eukaryota</taxon>
        <taxon>Metazoa</taxon>
        <taxon>Ecdysozoa</taxon>
        <taxon>Arthropoda</taxon>
        <taxon>Hexapoda</taxon>
        <taxon>Insecta</taxon>
        <taxon>Pterygota</taxon>
        <taxon>Neoptera</taxon>
        <taxon>Paraneoptera</taxon>
        <taxon>Hemiptera</taxon>
        <taxon>Heteroptera</taxon>
        <taxon>Panheteroptera</taxon>
        <taxon>Pentatomomorpha</taxon>
        <taxon>Aradoidea</taxon>
        <taxon>Aradidae</taxon>
        <taxon>Carventinae</taxon>
        <taxon>Libiocoris</taxon>
    </lineage>
</organism>
<feature type="domain" description="Cytochrome oxidase subunit II transmembrane region profile" evidence="21">
    <location>
        <begin position="1"/>
        <end position="91"/>
    </location>
</feature>
<evidence type="ECO:0000256" key="4">
    <source>
        <dbReference type="ARBA" id="ARBA00015946"/>
    </source>
</evidence>
<dbReference type="Pfam" id="PF00116">
    <property type="entry name" value="COX2"/>
    <property type="match status" value="1"/>
</dbReference>
<keyword evidence="16 18" id="KW-0472">Membrane</keyword>
<evidence type="ECO:0000256" key="1">
    <source>
        <dbReference type="ARBA" id="ARBA00004448"/>
    </source>
</evidence>
<evidence type="ECO:0000256" key="15">
    <source>
        <dbReference type="ARBA" id="ARBA00023128"/>
    </source>
</evidence>
<comment type="catalytic activity">
    <reaction evidence="17">
        <text>4 Fe(II)-[cytochrome c] + O2 + 8 H(+)(in) = 4 Fe(III)-[cytochrome c] + 2 H2O + 4 H(+)(out)</text>
        <dbReference type="Rhea" id="RHEA:11436"/>
        <dbReference type="Rhea" id="RHEA-COMP:10350"/>
        <dbReference type="Rhea" id="RHEA-COMP:14399"/>
        <dbReference type="ChEBI" id="CHEBI:15377"/>
        <dbReference type="ChEBI" id="CHEBI:15378"/>
        <dbReference type="ChEBI" id="CHEBI:15379"/>
        <dbReference type="ChEBI" id="CHEBI:29033"/>
        <dbReference type="ChEBI" id="CHEBI:29034"/>
        <dbReference type="EC" id="7.1.1.9"/>
    </reaction>
    <physiologicalReaction direction="left-to-right" evidence="17">
        <dbReference type="Rhea" id="RHEA:11437"/>
    </physiologicalReaction>
</comment>
<dbReference type="InterPro" id="IPR002429">
    <property type="entry name" value="CcO_II-like_C"/>
</dbReference>
<dbReference type="GO" id="GO:0042773">
    <property type="term" value="P:ATP synthesis coupled electron transport"/>
    <property type="evidence" value="ECO:0007669"/>
    <property type="project" value="TreeGrafter"/>
</dbReference>
<dbReference type="GO" id="GO:0004129">
    <property type="term" value="F:cytochrome-c oxidase activity"/>
    <property type="evidence" value="ECO:0007669"/>
    <property type="project" value="UniProtKB-EC"/>
</dbReference>
<evidence type="ECO:0000256" key="16">
    <source>
        <dbReference type="ARBA" id="ARBA00023136"/>
    </source>
</evidence>
<evidence type="ECO:0000256" key="12">
    <source>
        <dbReference type="ARBA" id="ARBA00022982"/>
    </source>
</evidence>
<keyword evidence="15 18" id="KW-0496">Mitochondrion</keyword>
<proteinExistence type="inferred from homology"/>
<evidence type="ECO:0000256" key="7">
    <source>
        <dbReference type="ARBA" id="ARBA00022692"/>
    </source>
</evidence>
<dbReference type="FunFam" id="2.60.40.420:FF:000001">
    <property type="entry name" value="Cytochrome c oxidase subunit 2"/>
    <property type="match status" value="1"/>
</dbReference>
<evidence type="ECO:0000256" key="19">
    <source>
        <dbReference type="SAM" id="Phobius"/>
    </source>
</evidence>
<sequence length="223" mass="25631">MSTWNNMHLQDPNSSTMEQLINFHDQTMNTLIMITITITYITVQTSINKLINRSLLEGQTIELIWTMMPSLMLTLIAIPSLHTLYMMDEMSSPSMTIKTTGHQWYWSYEYSDFKDIEFDSYMTPWEMTKSRLLEVDNRVILPTSTPTRILVSAADVIHSWTIPSLGVKVDATPGRLNQLQITMNRPGILFGQCSEICGSNHSFMPIMIESVPVNNFLQWLNNN</sequence>
<evidence type="ECO:0000256" key="2">
    <source>
        <dbReference type="ARBA" id="ARBA00007866"/>
    </source>
</evidence>
<dbReference type="CDD" id="cd13912">
    <property type="entry name" value="CcO_II_C"/>
    <property type="match status" value="1"/>
</dbReference>
<keyword evidence="7 18" id="KW-0812">Transmembrane</keyword>
<keyword evidence="5 18" id="KW-0813">Transport</keyword>
<evidence type="ECO:0000256" key="3">
    <source>
        <dbReference type="ARBA" id="ARBA00011164"/>
    </source>
</evidence>
<accession>A0A172DYV6</accession>
<dbReference type="InterPro" id="IPR036257">
    <property type="entry name" value="Cyt_c_oxidase_su2_TM_sf"/>
</dbReference>
<evidence type="ECO:0000256" key="8">
    <source>
        <dbReference type="ARBA" id="ARBA00022723"/>
    </source>
</evidence>
<dbReference type="GO" id="GO:0005743">
    <property type="term" value="C:mitochondrial inner membrane"/>
    <property type="evidence" value="ECO:0007669"/>
    <property type="project" value="UniProtKB-SubCell"/>
</dbReference>
<dbReference type="AlphaFoldDB" id="A0A172DYV6"/>
<comment type="similarity">
    <text evidence="2 18">Belongs to the cytochrome c oxidase subunit 2 family.</text>
</comment>
<geneLocation type="mitochondrion" evidence="22"/>
<dbReference type="Gene3D" id="2.60.40.420">
    <property type="entry name" value="Cupredoxins - blue copper proteins"/>
    <property type="match status" value="1"/>
</dbReference>
<dbReference type="InterPro" id="IPR001505">
    <property type="entry name" value="Copper_CuA"/>
</dbReference>
<keyword evidence="13 19" id="KW-1133">Transmembrane helix</keyword>
<dbReference type="InterPro" id="IPR045187">
    <property type="entry name" value="CcO_II"/>
</dbReference>
<dbReference type="InterPro" id="IPR034210">
    <property type="entry name" value="CcO_II_C"/>
</dbReference>
<reference evidence="22" key="2">
    <citation type="journal article" date="2016" name="Sci. Rep.">
        <title>Rearrangement of mitochondrial tRNA genes in flat bugs (Hemiptera: Aradidae).</title>
        <authorList>
            <person name="Song F."/>
            <person name="Li H."/>
            <person name="Shao R."/>
            <person name="Shi A."/>
            <person name="Bai X."/>
            <person name="Zheng X."/>
            <person name="Heiss E."/>
            <person name="Cai W."/>
        </authorList>
    </citation>
    <scope>NUCLEOTIDE SEQUENCE</scope>
</reference>
<comment type="cofactor">
    <cofactor evidence="18">
        <name>Cu cation</name>
        <dbReference type="ChEBI" id="CHEBI:23378"/>
    </cofactor>
    <text evidence="18">Binds a copper A center.</text>
</comment>
<reference evidence="22" key="1">
    <citation type="submission" date="2012-03" db="EMBL/GenBank/DDBJ databases">
        <authorList>
            <person name="Mohankumar C."/>
            <person name="Salini B."/>
            <person name="Harish M."/>
            <person name="Sooraj B."/>
        </authorList>
    </citation>
    <scope>NUCLEOTIDE SEQUENCE</scope>
</reference>
<comment type="function">
    <text evidence="18">Component of the cytochrome c oxidase, the last enzyme in the mitochondrial electron transport chain which drives oxidative phosphorylation. The respiratory chain contains 3 multisubunit complexes succinate dehydrogenase (complex II, CII), ubiquinol-cytochrome c oxidoreductase (cytochrome b-c1 complex, complex III, CIII) and cytochrome c oxidase (complex IV, CIV), that cooperate to transfer electrons derived from NADH and succinate to molecular oxygen, creating an electrochemical gradient over the inner membrane that drives transmembrane transport and the ATP synthase. Cytochrome c oxidase is the component of the respiratory chain that catalyzes the reduction of oxygen to water. Electrons originating from reduced cytochrome c in the intermembrane space (IMS) are transferred via the dinuclear copper A center (CU(A)) of subunit 2 and heme A of subunit 1 to the active site in subunit 1, a binuclear center (BNC) formed by heme A3 and copper B (CU(B)). The BNC reduces molecular oxygen to 2 water molecules using 4 electrons from cytochrome c in the IMS and 4 protons from the mitochondrial matrix.</text>
</comment>
<dbReference type="SUPFAM" id="SSF81464">
    <property type="entry name" value="Cytochrome c oxidase subunit II-like, transmembrane region"/>
    <property type="match status" value="1"/>
</dbReference>
<keyword evidence="14 18" id="KW-0186">Copper</keyword>
<evidence type="ECO:0000256" key="18">
    <source>
        <dbReference type="RuleBase" id="RU000457"/>
    </source>
</evidence>
<keyword evidence="6 18" id="KW-0679">Respiratory chain</keyword>
<keyword evidence="10" id="KW-0460">Magnesium</keyword>
<evidence type="ECO:0000256" key="10">
    <source>
        <dbReference type="ARBA" id="ARBA00022842"/>
    </source>
</evidence>
<evidence type="ECO:0000313" key="22">
    <source>
        <dbReference type="EMBL" id="AFI54710.1"/>
    </source>
</evidence>
<gene>
    <name evidence="22" type="primary">CO2</name>
</gene>
<keyword evidence="9 18" id="KW-0999">Mitochondrion inner membrane</keyword>
<dbReference type="InterPro" id="IPR011759">
    <property type="entry name" value="Cyt_c_oxidase_su2_TM_dom"/>
</dbReference>
<evidence type="ECO:0000256" key="17">
    <source>
        <dbReference type="ARBA" id="ARBA00049512"/>
    </source>
</evidence>
<feature type="transmembrane region" description="Helical" evidence="19">
    <location>
        <begin position="27"/>
        <end position="43"/>
    </location>
</feature>
<dbReference type="PRINTS" id="PR01166">
    <property type="entry name" value="CYCOXIDASEII"/>
</dbReference>
<evidence type="ECO:0000259" key="20">
    <source>
        <dbReference type="PROSITE" id="PS50857"/>
    </source>
</evidence>
<evidence type="ECO:0000256" key="9">
    <source>
        <dbReference type="ARBA" id="ARBA00022792"/>
    </source>
</evidence>
<dbReference type="EMBL" id="JQ780819">
    <property type="protein sequence ID" value="AFI54710.1"/>
    <property type="molecule type" value="Genomic_DNA"/>
</dbReference>
<evidence type="ECO:0000256" key="11">
    <source>
        <dbReference type="ARBA" id="ARBA00022967"/>
    </source>
</evidence>
<dbReference type="GO" id="GO:0005507">
    <property type="term" value="F:copper ion binding"/>
    <property type="evidence" value="ECO:0007669"/>
    <property type="project" value="InterPro"/>
</dbReference>
<dbReference type="PANTHER" id="PTHR22888">
    <property type="entry name" value="CYTOCHROME C OXIDASE, SUBUNIT II"/>
    <property type="match status" value="1"/>
</dbReference>
<dbReference type="InterPro" id="IPR008972">
    <property type="entry name" value="Cupredoxin"/>
</dbReference>
<evidence type="ECO:0000259" key="21">
    <source>
        <dbReference type="PROSITE" id="PS50999"/>
    </source>
</evidence>
<dbReference type="Pfam" id="PF02790">
    <property type="entry name" value="COX2_TM"/>
    <property type="match status" value="1"/>
</dbReference>
<dbReference type="PROSITE" id="PS50857">
    <property type="entry name" value="COX2_CUA"/>
    <property type="match status" value="1"/>
</dbReference>
<dbReference type="PROSITE" id="PS00078">
    <property type="entry name" value="COX2"/>
    <property type="match status" value="1"/>
</dbReference>
<evidence type="ECO:0000256" key="6">
    <source>
        <dbReference type="ARBA" id="ARBA00022660"/>
    </source>
</evidence>
<dbReference type="Gene3D" id="1.10.287.90">
    <property type="match status" value="1"/>
</dbReference>
<comment type="subcellular location">
    <subcellularLocation>
        <location evidence="1 18">Mitochondrion inner membrane</location>
        <topology evidence="1 18">Multi-pass membrane protein</topology>
    </subcellularLocation>
</comment>
<keyword evidence="11" id="KW-1278">Translocase</keyword>
<keyword evidence="8 18" id="KW-0479">Metal-binding</keyword>
<dbReference type="SUPFAM" id="SSF49503">
    <property type="entry name" value="Cupredoxins"/>
    <property type="match status" value="1"/>
</dbReference>
<dbReference type="PANTHER" id="PTHR22888:SF9">
    <property type="entry name" value="CYTOCHROME C OXIDASE SUBUNIT 2"/>
    <property type="match status" value="1"/>
</dbReference>
<evidence type="ECO:0000256" key="5">
    <source>
        <dbReference type="ARBA" id="ARBA00022448"/>
    </source>
</evidence>
<dbReference type="PROSITE" id="PS50999">
    <property type="entry name" value="COX2_TM"/>
    <property type="match status" value="1"/>
</dbReference>
<feature type="domain" description="Cytochrome oxidase subunit II copper A binding" evidence="20">
    <location>
        <begin position="92"/>
        <end position="222"/>
    </location>
</feature>
<evidence type="ECO:0000256" key="13">
    <source>
        <dbReference type="ARBA" id="ARBA00022989"/>
    </source>
</evidence>
<comment type="subunit">
    <text evidence="3">Component of the cytochrome c oxidase (complex IV, CIV), a multisubunit enzyme composed of a catalytic core of 3 subunits and several supernumerary subunits. The complex exists as a monomer or a dimer and forms supercomplexes (SCs) in the inner mitochondrial membrane with ubiquinol-cytochrome c oxidoreductase (cytochrome b-c1 complex, complex III, CIII).</text>
</comment>
<keyword evidence="12 18" id="KW-0249">Electron transport</keyword>